<name>A0ABU6FGY4_9ACTN</name>
<protein>
    <submittedName>
        <fullName evidence="1">Uncharacterized protein</fullName>
    </submittedName>
</protein>
<proteinExistence type="predicted"/>
<reference evidence="1 2" key="1">
    <citation type="submission" date="2022-10" db="EMBL/GenBank/DDBJ databases">
        <authorList>
            <person name="Xie J."/>
            <person name="Shen N."/>
        </authorList>
    </citation>
    <scope>NUCLEOTIDE SEQUENCE [LARGE SCALE GENOMIC DNA]</scope>
    <source>
        <strain evidence="1 2">YIM65594</strain>
    </source>
</reference>
<sequence>MANLHLKTLKCIETEDWLRHDDPKLAVNGQNILLPSMSGGQKYAIDEYHAFEDEVTITLHEADGLPGDGSDFLGSHTLSEDGSGILNFTKDGANYQLSYTLTRS</sequence>
<keyword evidence="2" id="KW-1185">Reference proteome</keyword>
<evidence type="ECO:0000313" key="1">
    <source>
        <dbReference type="EMBL" id="MEB8342106.1"/>
    </source>
</evidence>
<dbReference type="RefSeq" id="WP_326021431.1">
    <property type="nucleotide sequence ID" value="NZ_JAOZYC010000157.1"/>
</dbReference>
<organism evidence="1 2">
    <name type="scientific">Streptomyces endophyticus</name>
    <dbReference type="NCBI Taxonomy" id="714166"/>
    <lineage>
        <taxon>Bacteria</taxon>
        <taxon>Bacillati</taxon>
        <taxon>Actinomycetota</taxon>
        <taxon>Actinomycetes</taxon>
        <taxon>Kitasatosporales</taxon>
        <taxon>Streptomycetaceae</taxon>
        <taxon>Streptomyces</taxon>
    </lineage>
</organism>
<accession>A0ABU6FGY4</accession>
<dbReference type="Proteomes" id="UP001354931">
    <property type="component" value="Unassembled WGS sequence"/>
</dbReference>
<dbReference type="EMBL" id="JAOZYC010000157">
    <property type="protein sequence ID" value="MEB8342106.1"/>
    <property type="molecule type" value="Genomic_DNA"/>
</dbReference>
<comment type="caution">
    <text evidence="1">The sequence shown here is derived from an EMBL/GenBank/DDBJ whole genome shotgun (WGS) entry which is preliminary data.</text>
</comment>
<gene>
    <name evidence="1" type="ORF">OKJ99_31885</name>
</gene>
<evidence type="ECO:0000313" key="2">
    <source>
        <dbReference type="Proteomes" id="UP001354931"/>
    </source>
</evidence>